<dbReference type="EMBL" id="MFSP01000122">
    <property type="protein sequence ID" value="OGI64725.1"/>
    <property type="molecule type" value="Genomic_DNA"/>
</dbReference>
<gene>
    <name evidence="4" type="ORF">A2W18_01440</name>
</gene>
<dbReference type="GO" id="GO:0006633">
    <property type="term" value="P:fatty acid biosynthetic process"/>
    <property type="evidence" value="ECO:0007669"/>
    <property type="project" value="InterPro"/>
</dbReference>
<dbReference type="PANTHER" id="PTHR38764:SF1">
    <property type="entry name" value="ACYL CARRIER PROTEIN PHOSPHODIESTERASE"/>
    <property type="match status" value="1"/>
</dbReference>
<keyword evidence="1" id="KW-0444">Lipid biosynthesis</keyword>
<evidence type="ECO:0008006" key="6">
    <source>
        <dbReference type="Google" id="ProtNLM"/>
    </source>
</evidence>
<dbReference type="Proteomes" id="UP000179076">
    <property type="component" value="Unassembled WGS sequence"/>
</dbReference>
<dbReference type="GO" id="GO:0008770">
    <property type="term" value="F:[acyl-carrier-protein] phosphodiesterase activity"/>
    <property type="evidence" value="ECO:0007669"/>
    <property type="project" value="InterPro"/>
</dbReference>
<evidence type="ECO:0000313" key="5">
    <source>
        <dbReference type="Proteomes" id="UP000179076"/>
    </source>
</evidence>
<accession>A0A1F6V530</accession>
<organism evidence="4 5">
    <name type="scientific">Candidatus Muproteobacteria bacterium RBG_16_60_9</name>
    <dbReference type="NCBI Taxonomy" id="1817755"/>
    <lineage>
        <taxon>Bacteria</taxon>
        <taxon>Pseudomonadati</taxon>
        <taxon>Pseudomonadota</taxon>
        <taxon>Candidatus Muproteobacteria</taxon>
    </lineage>
</organism>
<proteinExistence type="predicted"/>
<sequence>MNYLAHVFLSHHTPDAIVGALLGDFVKGRVVDGWNEDVRAAIAVHRAVDRYTDRHPLTRASCALVSTERRRFAGILIDVFYDHFLARHWSRFHPLPLADFTQTIYAALWPRRTEYPARLQRILPWMMRDDWLASYAEIASVDAALHGLARRFRFAQRAGGLATGISELEENYAALEKNFLEFVPQLRDFSESELIERRAS</sequence>
<protein>
    <recommendedName>
        <fullName evidence="6">ACP phosphodiesterase</fullName>
    </recommendedName>
</protein>
<dbReference type="PIRSF" id="PIRSF011489">
    <property type="entry name" value="DUF479"/>
    <property type="match status" value="1"/>
</dbReference>
<dbReference type="AlphaFoldDB" id="A0A1F6V530"/>
<dbReference type="PANTHER" id="PTHR38764">
    <property type="entry name" value="ACYL CARRIER PROTEIN PHOSPHODIESTERASE"/>
    <property type="match status" value="1"/>
</dbReference>
<keyword evidence="3" id="KW-0443">Lipid metabolism</keyword>
<evidence type="ECO:0000256" key="2">
    <source>
        <dbReference type="ARBA" id="ARBA00022801"/>
    </source>
</evidence>
<dbReference type="Pfam" id="PF04336">
    <property type="entry name" value="ACP_PD"/>
    <property type="match status" value="1"/>
</dbReference>
<comment type="caution">
    <text evidence="4">The sequence shown here is derived from an EMBL/GenBank/DDBJ whole genome shotgun (WGS) entry which is preliminary data.</text>
</comment>
<keyword evidence="2" id="KW-0378">Hydrolase</keyword>
<reference evidence="4 5" key="1">
    <citation type="journal article" date="2016" name="Nat. Commun.">
        <title>Thousands of microbial genomes shed light on interconnected biogeochemical processes in an aquifer system.</title>
        <authorList>
            <person name="Anantharaman K."/>
            <person name="Brown C.T."/>
            <person name="Hug L.A."/>
            <person name="Sharon I."/>
            <person name="Castelle C.J."/>
            <person name="Probst A.J."/>
            <person name="Thomas B.C."/>
            <person name="Singh A."/>
            <person name="Wilkins M.J."/>
            <person name="Karaoz U."/>
            <person name="Brodie E.L."/>
            <person name="Williams K.H."/>
            <person name="Hubbard S.S."/>
            <person name="Banfield J.F."/>
        </authorList>
    </citation>
    <scope>NUCLEOTIDE SEQUENCE [LARGE SCALE GENOMIC DNA]</scope>
</reference>
<dbReference type="InterPro" id="IPR007431">
    <property type="entry name" value="ACP_PD"/>
</dbReference>
<evidence type="ECO:0000256" key="3">
    <source>
        <dbReference type="ARBA" id="ARBA00023098"/>
    </source>
</evidence>
<evidence type="ECO:0000313" key="4">
    <source>
        <dbReference type="EMBL" id="OGI64725.1"/>
    </source>
</evidence>
<name>A0A1F6V530_9PROT</name>
<evidence type="ECO:0000256" key="1">
    <source>
        <dbReference type="ARBA" id="ARBA00022516"/>
    </source>
</evidence>